<comment type="subcellular location">
    <subcellularLocation>
        <location evidence="1">Cell membrane</location>
        <topology evidence="1">Multi-pass membrane protein</topology>
    </subcellularLocation>
</comment>
<feature type="transmembrane region" description="Helical" evidence="8">
    <location>
        <begin position="152"/>
        <end position="170"/>
    </location>
</feature>
<keyword evidence="11" id="KW-1185">Reference proteome</keyword>
<keyword evidence="7" id="KW-0479">Metal-binding</keyword>
<dbReference type="NCBIfam" id="TIGR01065">
    <property type="entry name" value="hlyIII"/>
    <property type="match status" value="1"/>
</dbReference>
<keyword evidence="3" id="KW-1003">Cell membrane</keyword>
<dbReference type="GO" id="GO:0005886">
    <property type="term" value="C:plasma membrane"/>
    <property type="evidence" value="ECO:0007669"/>
    <property type="project" value="UniProtKB-SubCell"/>
</dbReference>
<feature type="binding site" evidence="7">
    <location>
        <position position="208"/>
    </location>
    <ligand>
        <name>Zn(2+)</name>
        <dbReference type="ChEBI" id="CHEBI:29105"/>
    </ligand>
</feature>
<dbReference type="EMBL" id="CP034073">
    <property type="protein sequence ID" value="AZG36400.1"/>
    <property type="molecule type" value="Genomic_DNA"/>
</dbReference>
<feature type="binding site" evidence="7">
    <location>
        <position position="204"/>
    </location>
    <ligand>
        <name>Zn(2+)</name>
        <dbReference type="ChEBI" id="CHEBI:29105"/>
    </ligand>
</feature>
<keyword evidence="5 8" id="KW-1133">Transmembrane helix</keyword>
<dbReference type="Pfam" id="PF03006">
    <property type="entry name" value="HlyIII"/>
    <property type="match status" value="1"/>
</dbReference>
<dbReference type="InterPro" id="IPR004254">
    <property type="entry name" value="AdipoR/HlyIII-related"/>
</dbReference>
<dbReference type="PANTHER" id="PTHR20855:SF3">
    <property type="entry name" value="LD03007P"/>
    <property type="match status" value="1"/>
</dbReference>
<organism evidence="10 12">
    <name type="scientific">Shewanella psychromarinicola</name>
    <dbReference type="NCBI Taxonomy" id="2487742"/>
    <lineage>
        <taxon>Bacteria</taxon>
        <taxon>Pseudomonadati</taxon>
        <taxon>Pseudomonadota</taxon>
        <taxon>Gammaproteobacteria</taxon>
        <taxon>Alteromonadales</taxon>
        <taxon>Shewanellaceae</taxon>
        <taxon>Shewanella</taxon>
    </lineage>
</organism>
<reference evidence="9 11" key="1">
    <citation type="submission" date="2018-11" db="EMBL/GenBank/DDBJ databases">
        <title>Shewanella sp. M2.</title>
        <authorList>
            <person name="Hwang Y.J."/>
            <person name="Hwang C.Y."/>
        </authorList>
    </citation>
    <scope>NUCLEOTIDE SEQUENCE [LARGE SCALE GENOMIC DNA]</scope>
    <source>
        <strain evidence="9 11">M2</strain>
    </source>
</reference>
<dbReference type="EMBL" id="RKKB01000001">
    <property type="protein sequence ID" value="RPA34243.1"/>
    <property type="molecule type" value="Genomic_DNA"/>
</dbReference>
<keyword evidence="7" id="KW-0862">Zinc</keyword>
<evidence type="ECO:0000256" key="1">
    <source>
        <dbReference type="ARBA" id="ARBA00004651"/>
    </source>
</evidence>
<feature type="transmembrane region" description="Helical" evidence="8">
    <location>
        <begin position="99"/>
        <end position="119"/>
    </location>
</feature>
<evidence type="ECO:0000313" key="12">
    <source>
        <dbReference type="Proteomes" id="UP000278855"/>
    </source>
</evidence>
<keyword evidence="4 8" id="KW-0812">Transmembrane</keyword>
<evidence type="ECO:0000256" key="4">
    <source>
        <dbReference type="ARBA" id="ARBA00022692"/>
    </source>
</evidence>
<protein>
    <submittedName>
        <fullName evidence="10">Hemolysin III family protein</fullName>
    </submittedName>
</protein>
<reference evidence="10" key="3">
    <citation type="submission" date="2018-11" db="EMBL/GenBank/DDBJ databases">
        <authorList>
            <person name="Hwang Y.J."/>
            <person name="Hwang C.Y."/>
        </authorList>
    </citation>
    <scope>NUCLEOTIDE SEQUENCE</scope>
    <source>
        <strain evidence="10">R106</strain>
    </source>
</reference>
<feature type="transmembrane region" description="Helical" evidence="8">
    <location>
        <begin position="56"/>
        <end position="78"/>
    </location>
</feature>
<evidence type="ECO:0000256" key="3">
    <source>
        <dbReference type="ARBA" id="ARBA00022475"/>
    </source>
</evidence>
<dbReference type="Proteomes" id="UP000278855">
    <property type="component" value="Unassembled WGS sequence"/>
</dbReference>
<proteinExistence type="inferred from homology"/>
<reference evidence="12" key="2">
    <citation type="submission" date="2018-11" db="EMBL/GenBank/DDBJ databases">
        <title>Shewanella sp. R106.</title>
        <authorList>
            <person name="Hwang Y.J."/>
            <person name="Hwang C.Y."/>
        </authorList>
    </citation>
    <scope>NUCLEOTIDE SEQUENCE [LARGE SCALE GENOMIC DNA]</scope>
    <source>
        <strain evidence="12">R106</strain>
    </source>
</reference>
<dbReference type="AlphaFoldDB" id="A0A3N4E843"/>
<evidence type="ECO:0000313" key="10">
    <source>
        <dbReference type="EMBL" id="RPA34243.1"/>
    </source>
</evidence>
<sequence>MNSSIATSSAHQDNLTHTASDYCHKEETANSLSHGLGILAGIVGLILMLTKAPAHLSFIQLAGVFIYGISIIALFLASTLYHSSKTTLWRRRFKMADHCAIYTLIAGTYTPMMLISLQSPQATRVLIAIWALALGGIIFKTLFIGRFKAFSVVLYLVMGWLCVTVISDLNQHMSDVGLGLLFAGGLFYSLGVIFYIGKRIPFNHAIWHLFVLGGAVSHFLCIYLTVL</sequence>
<name>A0A3N4E843_9GAMM</name>
<dbReference type="RefSeq" id="WP_124011517.1">
    <property type="nucleotide sequence ID" value="NZ_CP034073.1"/>
</dbReference>
<feature type="transmembrane region" description="Helical" evidence="8">
    <location>
        <begin position="176"/>
        <end position="196"/>
    </location>
</feature>
<dbReference type="GO" id="GO:0140911">
    <property type="term" value="F:pore-forming activity"/>
    <property type="evidence" value="ECO:0007669"/>
    <property type="project" value="InterPro"/>
</dbReference>
<keyword evidence="6 8" id="KW-0472">Membrane</keyword>
<comment type="similarity">
    <text evidence="2">Belongs to the UPF0073 (Hly-III) family.</text>
</comment>
<evidence type="ECO:0000256" key="7">
    <source>
        <dbReference type="PIRSR" id="PIRSR604254-1"/>
    </source>
</evidence>
<feature type="transmembrane region" description="Helical" evidence="8">
    <location>
        <begin position="32"/>
        <end position="50"/>
    </location>
</feature>
<feature type="transmembrane region" description="Helical" evidence="8">
    <location>
        <begin position="125"/>
        <end position="145"/>
    </location>
</feature>
<feature type="binding site" evidence="7">
    <location>
        <position position="82"/>
    </location>
    <ligand>
        <name>Zn(2+)</name>
        <dbReference type="ChEBI" id="CHEBI:29105"/>
    </ligand>
</feature>
<dbReference type="KEGG" id="spsr:EGC80_17010"/>
<accession>A0A3N4E843</accession>
<dbReference type="InterPro" id="IPR005744">
    <property type="entry name" value="Hy-lIII"/>
</dbReference>
<feature type="transmembrane region" description="Helical" evidence="8">
    <location>
        <begin position="205"/>
        <end position="226"/>
    </location>
</feature>
<evidence type="ECO:0000256" key="8">
    <source>
        <dbReference type="SAM" id="Phobius"/>
    </source>
</evidence>
<evidence type="ECO:0000256" key="6">
    <source>
        <dbReference type="ARBA" id="ARBA00023136"/>
    </source>
</evidence>
<dbReference type="GO" id="GO:0046872">
    <property type="term" value="F:metal ion binding"/>
    <property type="evidence" value="ECO:0007669"/>
    <property type="project" value="UniProtKB-KW"/>
</dbReference>
<dbReference type="Proteomes" id="UP000273778">
    <property type="component" value="Chromosome"/>
</dbReference>
<dbReference type="PANTHER" id="PTHR20855">
    <property type="entry name" value="ADIPOR/PROGESTIN RECEPTOR-RELATED"/>
    <property type="match status" value="1"/>
</dbReference>
<evidence type="ECO:0000256" key="2">
    <source>
        <dbReference type="ARBA" id="ARBA00008488"/>
    </source>
</evidence>
<evidence type="ECO:0000256" key="5">
    <source>
        <dbReference type="ARBA" id="ARBA00022989"/>
    </source>
</evidence>
<evidence type="ECO:0000313" key="9">
    <source>
        <dbReference type="EMBL" id="AZG36400.1"/>
    </source>
</evidence>
<dbReference type="OrthoDB" id="9813689at2"/>
<gene>
    <name evidence="10" type="ORF">EGC77_00630</name>
    <name evidence="9" type="ORF">EGC80_17010</name>
</gene>
<evidence type="ECO:0000313" key="11">
    <source>
        <dbReference type="Proteomes" id="UP000273778"/>
    </source>
</evidence>